<accession>A0A9P3PCT5</accession>
<organism evidence="1 2">
    <name type="scientific">Lyophyllum shimeji</name>
    <name type="common">Hon-shimeji</name>
    <name type="synonym">Tricholoma shimeji</name>
    <dbReference type="NCBI Taxonomy" id="47721"/>
    <lineage>
        <taxon>Eukaryota</taxon>
        <taxon>Fungi</taxon>
        <taxon>Dikarya</taxon>
        <taxon>Basidiomycota</taxon>
        <taxon>Agaricomycotina</taxon>
        <taxon>Agaricomycetes</taxon>
        <taxon>Agaricomycetidae</taxon>
        <taxon>Agaricales</taxon>
        <taxon>Tricholomatineae</taxon>
        <taxon>Lyophyllaceae</taxon>
        <taxon>Lyophyllum</taxon>
    </lineage>
</organism>
<reference evidence="1" key="1">
    <citation type="submission" date="2022-07" db="EMBL/GenBank/DDBJ databases">
        <title>The genome of Lyophyllum shimeji provides insight into the initial evolution of ectomycorrhizal fungal genome.</title>
        <authorList>
            <person name="Kobayashi Y."/>
            <person name="Shibata T."/>
            <person name="Hirakawa H."/>
            <person name="Shigenobu S."/>
            <person name="Nishiyama T."/>
            <person name="Yamada A."/>
            <person name="Hasebe M."/>
            <person name="Kawaguchi M."/>
        </authorList>
    </citation>
    <scope>NUCLEOTIDE SEQUENCE</scope>
    <source>
        <strain evidence="1">AT787</strain>
    </source>
</reference>
<keyword evidence="2" id="KW-1185">Reference proteome</keyword>
<proteinExistence type="predicted"/>
<dbReference type="Proteomes" id="UP001063166">
    <property type="component" value="Unassembled WGS sequence"/>
</dbReference>
<protein>
    <recommendedName>
        <fullName evidence="3">F-box domain-containing protein</fullName>
    </recommendedName>
</protein>
<evidence type="ECO:0008006" key="3">
    <source>
        <dbReference type="Google" id="ProtNLM"/>
    </source>
</evidence>
<dbReference type="AlphaFoldDB" id="A0A9P3PCT5"/>
<evidence type="ECO:0000313" key="2">
    <source>
        <dbReference type="Proteomes" id="UP001063166"/>
    </source>
</evidence>
<name>A0A9P3PCT5_LYOSH</name>
<dbReference type="EMBL" id="BRPK01000001">
    <property type="protein sequence ID" value="GLB33122.1"/>
    <property type="molecule type" value="Genomic_DNA"/>
</dbReference>
<evidence type="ECO:0000313" key="1">
    <source>
        <dbReference type="EMBL" id="GLB33122.1"/>
    </source>
</evidence>
<comment type="caution">
    <text evidence="1">The sequence shown here is derived from an EMBL/GenBank/DDBJ whole genome shotgun (WGS) entry which is preliminary data.</text>
</comment>
<sequence length="364" mass="40593">MSKLSIANRSAVAAVHHPLRMSTSPNHLSLEVVDRILKLVQGADLAKCSYVSKAFAQIVEPLLYNDISLVLSRSSASASRVLFSSLASSAARRSRVKTLTVIAVGGRPPYDFAIPRLSFPNLHTLVLKARRTEDTCWFNDEPTVIAFCAALLLQPTLRRWATSCLDSLPARFLFLPQHLTELTLDRTCVLSDEEDFDIIPRWVSLHRLQVSNSFFDTDCHPFLLKNPSQVVVSTLSNVEFHFAGFDMVTDLRDLLPSCGSSLRRLVIRITGRICATGLDLETLDLGALMVIETVLLVFDRWPNITAITTMLNTLPTPSLLTQMTLTTAHMWNTEDWRSGDHFGLVASGMQESGDEQERLRILID</sequence>
<gene>
    <name evidence="1" type="ORF">LshimejAT787_0100070</name>
</gene>